<accession>A0A939B9K7</accession>
<evidence type="ECO:0000259" key="1">
    <source>
        <dbReference type="Pfam" id="PF12697"/>
    </source>
</evidence>
<dbReference type="InterPro" id="IPR000073">
    <property type="entry name" value="AB_hydrolase_1"/>
</dbReference>
<dbReference type="Gene3D" id="3.40.50.1820">
    <property type="entry name" value="alpha/beta hydrolase"/>
    <property type="match status" value="1"/>
</dbReference>
<protein>
    <submittedName>
        <fullName evidence="2">Alpha/beta hydrolase</fullName>
    </submittedName>
</protein>
<dbReference type="EMBL" id="JACLYU010000006">
    <property type="protein sequence ID" value="MBM6699618.1"/>
    <property type="molecule type" value="Genomic_DNA"/>
</dbReference>
<evidence type="ECO:0000313" key="3">
    <source>
        <dbReference type="Proteomes" id="UP000718821"/>
    </source>
</evidence>
<dbReference type="GO" id="GO:0016787">
    <property type="term" value="F:hydrolase activity"/>
    <property type="evidence" value="ECO:0007669"/>
    <property type="project" value="UniProtKB-KW"/>
</dbReference>
<organism evidence="2 3">
    <name type="scientific">Bifidobacterium pullorum subsp. saeculare</name>
    <dbReference type="NCBI Taxonomy" id="78257"/>
    <lineage>
        <taxon>Bacteria</taxon>
        <taxon>Bacillati</taxon>
        <taxon>Actinomycetota</taxon>
        <taxon>Actinomycetes</taxon>
        <taxon>Bifidobacteriales</taxon>
        <taxon>Bifidobacteriaceae</taxon>
        <taxon>Bifidobacterium</taxon>
    </lineage>
</organism>
<dbReference type="PRINTS" id="PR00412">
    <property type="entry name" value="EPOXHYDRLASE"/>
</dbReference>
<dbReference type="SUPFAM" id="SSF53474">
    <property type="entry name" value="alpha/beta-Hydrolases"/>
    <property type="match status" value="1"/>
</dbReference>
<feature type="domain" description="AB hydrolase-1" evidence="1">
    <location>
        <begin position="18"/>
        <end position="271"/>
    </location>
</feature>
<comment type="caution">
    <text evidence="2">The sequence shown here is derived from an EMBL/GenBank/DDBJ whole genome shotgun (WGS) entry which is preliminary data.</text>
</comment>
<dbReference type="Pfam" id="PF12697">
    <property type="entry name" value="Abhydrolase_6"/>
    <property type="match status" value="1"/>
</dbReference>
<dbReference type="Proteomes" id="UP000718821">
    <property type="component" value="Unassembled WGS sequence"/>
</dbReference>
<dbReference type="InterPro" id="IPR000639">
    <property type="entry name" value="Epox_hydrolase-like"/>
</dbReference>
<gene>
    <name evidence="2" type="ORF">H7U32_04675</name>
</gene>
<dbReference type="InterPro" id="IPR029058">
    <property type="entry name" value="AB_hydrolase_fold"/>
</dbReference>
<dbReference type="PANTHER" id="PTHR43194">
    <property type="entry name" value="HYDROLASE ALPHA/BETA FOLD FAMILY"/>
    <property type="match status" value="1"/>
</dbReference>
<sequence>MKMRIANRVLREGEGMPLVLVNAFPVDGRMWEACARQIARQADEAGLVPFPVWAPDMPGSGQSPVPTAEESGPMDASGAYPEALDRMADAYADLVRSAGYDQAVWAGLSMGGYLVADLWRRQPQTMAAVALCDTMAASDGVGGAARIETAEALERTDSVEPVMHFAEPAEGDSTVKCSPDFCATMRGWIMEQRPAGCAWRQRMTAGRPDLTDVPVTIDVPCAVVSGELDPSSNPGVMRPLAERIGANATFTAIPDCGHFSAVEHPDIVAKALLDLYRRAAEGNR</sequence>
<dbReference type="RefSeq" id="WP_204468512.1">
    <property type="nucleotide sequence ID" value="NZ_JACLYU010000006.1"/>
</dbReference>
<reference evidence="2" key="1">
    <citation type="submission" date="2020-08" db="EMBL/GenBank/DDBJ databases">
        <authorList>
            <person name="Cejkova D."/>
            <person name="Kubasova T."/>
            <person name="Jahodarova E."/>
            <person name="Rychlik I."/>
        </authorList>
    </citation>
    <scope>NUCLEOTIDE SEQUENCE</scope>
    <source>
        <strain evidence="2">An836</strain>
    </source>
</reference>
<name>A0A939B9K7_9BIFI</name>
<reference evidence="2" key="2">
    <citation type="journal article" date="2021" name="Sci. Rep.">
        <title>The distribution of antibiotic resistance genes in chicken gut microbiota commensals.</title>
        <authorList>
            <person name="Juricova H."/>
            <person name="Matiasovicova J."/>
            <person name="Kubasova T."/>
            <person name="Cejkova D."/>
            <person name="Rychlik I."/>
        </authorList>
    </citation>
    <scope>NUCLEOTIDE SEQUENCE</scope>
    <source>
        <strain evidence="2">An836</strain>
    </source>
</reference>
<keyword evidence="2" id="KW-0378">Hydrolase</keyword>
<dbReference type="AlphaFoldDB" id="A0A939B9K7"/>
<keyword evidence="3" id="KW-1185">Reference proteome</keyword>
<dbReference type="PANTHER" id="PTHR43194:SF2">
    <property type="entry name" value="PEROXISOMAL MEMBRANE PROTEIN LPX1"/>
    <property type="match status" value="1"/>
</dbReference>
<proteinExistence type="predicted"/>
<evidence type="ECO:0000313" key="2">
    <source>
        <dbReference type="EMBL" id="MBM6699618.1"/>
    </source>
</evidence>
<dbReference type="InterPro" id="IPR050228">
    <property type="entry name" value="Carboxylesterase_BioH"/>
</dbReference>